<evidence type="ECO:0000256" key="1">
    <source>
        <dbReference type="SAM" id="MobiDB-lite"/>
    </source>
</evidence>
<reference evidence="2" key="1">
    <citation type="submission" date="2013-07" db="EMBL/GenBank/DDBJ databases">
        <authorList>
            <person name="Geib S."/>
        </authorList>
    </citation>
    <scope>NUCLEOTIDE SEQUENCE</scope>
</reference>
<sequence>MSKEPLTNQNETGRDRKSTENTTAQPLYTFYQPHLCPPPTDYMFLDDNPTNSISSNNNSLKRAQQLQVSSKMVQNQHSKAPLEPIMREQISNKEKRQQQCEPSCTEFHELGEEIYRCSVNSNVMEDIGKCETDEKDSNESVKSAEALVSNKLDVV</sequence>
<reference evidence="2" key="2">
    <citation type="journal article" date="2014" name="BMC Genomics">
        <title>A genomic perspective to assessing quality of mass-reared SIT flies used in Mediterranean fruit fly (Ceratitis capitata) eradication in California.</title>
        <authorList>
            <person name="Calla B."/>
            <person name="Hall B."/>
            <person name="Hou S."/>
            <person name="Geib S.M."/>
        </authorList>
    </citation>
    <scope>NUCLEOTIDE SEQUENCE</scope>
</reference>
<feature type="region of interest" description="Disordered" evidence="1">
    <location>
        <begin position="1"/>
        <end position="34"/>
    </location>
</feature>
<dbReference type="EMBL" id="GAMC01000519">
    <property type="protein sequence ID" value="JAC06037.1"/>
    <property type="molecule type" value="mRNA"/>
</dbReference>
<feature type="compositionally biased region" description="Polar residues" evidence="1">
    <location>
        <begin position="1"/>
        <end position="11"/>
    </location>
</feature>
<dbReference type="AlphaFoldDB" id="W8CBG9"/>
<accession>W8CBG9</accession>
<protein>
    <submittedName>
        <fullName evidence="2">Uncharacterized protein</fullName>
    </submittedName>
</protein>
<dbReference type="OrthoDB" id="8003362at2759"/>
<proteinExistence type="evidence at transcript level"/>
<organism evidence="2">
    <name type="scientific">Ceratitis capitata</name>
    <name type="common">Mediterranean fruit fly</name>
    <name type="synonym">Tephritis capitata</name>
    <dbReference type="NCBI Taxonomy" id="7213"/>
    <lineage>
        <taxon>Eukaryota</taxon>
        <taxon>Metazoa</taxon>
        <taxon>Ecdysozoa</taxon>
        <taxon>Arthropoda</taxon>
        <taxon>Hexapoda</taxon>
        <taxon>Insecta</taxon>
        <taxon>Pterygota</taxon>
        <taxon>Neoptera</taxon>
        <taxon>Endopterygota</taxon>
        <taxon>Diptera</taxon>
        <taxon>Brachycera</taxon>
        <taxon>Muscomorpha</taxon>
        <taxon>Tephritoidea</taxon>
        <taxon>Tephritidae</taxon>
        <taxon>Ceratitis</taxon>
        <taxon>Ceratitis</taxon>
    </lineage>
</organism>
<evidence type="ECO:0000313" key="2">
    <source>
        <dbReference type="EMBL" id="JAC06037.1"/>
    </source>
</evidence>
<name>W8CBG9_CERCA</name>